<evidence type="ECO:0000256" key="5">
    <source>
        <dbReference type="ARBA" id="ARBA00022737"/>
    </source>
</evidence>
<keyword evidence="7" id="KW-0576">Peroxisome</keyword>
<dbReference type="InterPro" id="IPR011990">
    <property type="entry name" value="TPR-like_helical_dom_sf"/>
</dbReference>
<dbReference type="Proteomes" id="UP000886653">
    <property type="component" value="Unassembled WGS sequence"/>
</dbReference>
<evidence type="ECO:0000256" key="6">
    <source>
        <dbReference type="ARBA" id="ARBA00022803"/>
    </source>
</evidence>
<dbReference type="SUPFAM" id="SSF48452">
    <property type="entry name" value="TPR-like"/>
    <property type="match status" value="1"/>
</dbReference>
<evidence type="ECO:0000313" key="9">
    <source>
        <dbReference type="EMBL" id="KAG0152342.1"/>
    </source>
</evidence>
<dbReference type="GO" id="GO:0005052">
    <property type="term" value="F:peroxisome matrix targeting signal-1 binding"/>
    <property type="evidence" value="ECO:0007669"/>
    <property type="project" value="TreeGrafter"/>
</dbReference>
<feature type="repeat" description="TPR" evidence="8">
    <location>
        <begin position="642"/>
        <end position="675"/>
    </location>
</feature>
<dbReference type="InterPro" id="IPR019734">
    <property type="entry name" value="TPR_rpt"/>
</dbReference>
<evidence type="ECO:0000256" key="2">
    <source>
        <dbReference type="ARBA" id="ARBA00004496"/>
    </source>
</evidence>
<dbReference type="GO" id="GO:0005829">
    <property type="term" value="C:cytosol"/>
    <property type="evidence" value="ECO:0007669"/>
    <property type="project" value="TreeGrafter"/>
</dbReference>
<gene>
    <name evidence="9" type="ORF">CROQUDRAFT_649727</name>
</gene>
<keyword evidence="5" id="KW-0677">Repeat</keyword>
<evidence type="ECO:0000256" key="4">
    <source>
        <dbReference type="ARBA" id="ARBA00022490"/>
    </source>
</evidence>
<evidence type="ECO:0000256" key="3">
    <source>
        <dbReference type="ARBA" id="ARBA00005348"/>
    </source>
</evidence>
<dbReference type="GO" id="GO:0005778">
    <property type="term" value="C:peroxisomal membrane"/>
    <property type="evidence" value="ECO:0007669"/>
    <property type="project" value="TreeGrafter"/>
</dbReference>
<evidence type="ECO:0008006" key="11">
    <source>
        <dbReference type="Google" id="ProtNLM"/>
    </source>
</evidence>
<dbReference type="Pfam" id="PF14559">
    <property type="entry name" value="TPR_19"/>
    <property type="match status" value="1"/>
</dbReference>
<name>A0A9P6NXR2_9BASI</name>
<dbReference type="InterPro" id="IPR024111">
    <property type="entry name" value="PEX5/PEX5L"/>
</dbReference>
<organism evidence="9 10">
    <name type="scientific">Cronartium quercuum f. sp. fusiforme G11</name>
    <dbReference type="NCBI Taxonomy" id="708437"/>
    <lineage>
        <taxon>Eukaryota</taxon>
        <taxon>Fungi</taxon>
        <taxon>Dikarya</taxon>
        <taxon>Basidiomycota</taxon>
        <taxon>Pucciniomycotina</taxon>
        <taxon>Pucciniomycetes</taxon>
        <taxon>Pucciniales</taxon>
        <taxon>Coleosporiaceae</taxon>
        <taxon>Cronartium</taxon>
    </lineage>
</organism>
<feature type="repeat" description="TPR" evidence="8">
    <location>
        <begin position="676"/>
        <end position="709"/>
    </location>
</feature>
<dbReference type="PANTHER" id="PTHR10130">
    <property type="entry name" value="PEROXISOMAL TARGETING SIGNAL 1 RECEPTOR PEX5"/>
    <property type="match status" value="1"/>
</dbReference>
<proteinExistence type="inferred from homology"/>
<comment type="caution">
    <text evidence="9">The sequence shown here is derived from an EMBL/GenBank/DDBJ whole genome shotgun (WGS) entry which is preliminary data.</text>
</comment>
<feature type="repeat" description="TPR" evidence="8">
    <location>
        <begin position="526"/>
        <end position="559"/>
    </location>
</feature>
<keyword evidence="6 8" id="KW-0802">TPR repeat</keyword>
<evidence type="ECO:0000256" key="1">
    <source>
        <dbReference type="ARBA" id="ARBA00004275"/>
    </source>
</evidence>
<dbReference type="Gene3D" id="1.25.40.10">
    <property type="entry name" value="Tetratricopeptide repeat domain"/>
    <property type="match status" value="1"/>
</dbReference>
<evidence type="ECO:0000256" key="8">
    <source>
        <dbReference type="PROSITE-ProRule" id="PRU00339"/>
    </source>
</evidence>
<comment type="similarity">
    <text evidence="3">Belongs to the peroxisomal targeting signal receptor family.</text>
</comment>
<dbReference type="PROSITE" id="PS50005">
    <property type="entry name" value="TPR"/>
    <property type="match status" value="3"/>
</dbReference>
<dbReference type="AlphaFoldDB" id="A0A9P6NXR2"/>
<accession>A0A9P6NXR2</accession>
<dbReference type="EMBL" id="MU167208">
    <property type="protein sequence ID" value="KAG0152342.1"/>
    <property type="molecule type" value="Genomic_DNA"/>
</dbReference>
<evidence type="ECO:0000256" key="7">
    <source>
        <dbReference type="ARBA" id="ARBA00023140"/>
    </source>
</evidence>
<dbReference type="GO" id="GO:0016560">
    <property type="term" value="P:protein import into peroxisome matrix, docking"/>
    <property type="evidence" value="ECO:0007669"/>
    <property type="project" value="TreeGrafter"/>
</dbReference>
<keyword evidence="4" id="KW-0963">Cytoplasm</keyword>
<reference evidence="9" key="1">
    <citation type="submission" date="2013-11" db="EMBL/GenBank/DDBJ databases">
        <title>Genome sequence of the fusiform rust pathogen reveals effectors for host alternation and coevolution with pine.</title>
        <authorList>
            <consortium name="DOE Joint Genome Institute"/>
            <person name="Smith K."/>
            <person name="Pendleton A."/>
            <person name="Kubisiak T."/>
            <person name="Anderson C."/>
            <person name="Salamov A."/>
            <person name="Aerts A."/>
            <person name="Riley R."/>
            <person name="Clum A."/>
            <person name="Lindquist E."/>
            <person name="Ence D."/>
            <person name="Campbell M."/>
            <person name="Kronenberg Z."/>
            <person name="Feau N."/>
            <person name="Dhillon B."/>
            <person name="Hamelin R."/>
            <person name="Burleigh J."/>
            <person name="Smith J."/>
            <person name="Yandell M."/>
            <person name="Nelson C."/>
            <person name="Grigoriev I."/>
            <person name="Davis J."/>
        </authorList>
    </citation>
    <scope>NUCLEOTIDE SEQUENCE</scope>
    <source>
        <strain evidence="9">G11</strain>
    </source>
</reference>
<protein>
    <recommendedName>
        <fullName evidence="11">Peroxin-5</fullName>
    </recommendedName>
</protein>
<keyword evidence="10" id="KW-1185">Reference proteome</keyword>
<comment type="subcellular location">
    <subcellularLocation>
        <location evidence="2">Cytoplasm</location>
    </subcellularLocation>
    <subcellularLocation>
        <location evidence="1">Peroxisome</location>
    </subcellularLocation>
</comment>
<dbReference type="OrthoDB" id="10006023at2759"/>
<sequence>MSSIPTLLQSGSTSLNCGHENPISTLSKHIQQDRSVLSHFPSTSALKQQSKSHLKPSPIQQEQATFFSPQPFDLTSIRYQLPSAAPDWSKAFLESVKQAPDPSLQSHLEPWRNQFLSRSNTTNATTTTTTTTVTPLVAHNRPTFNHQPLIRTGVPFHSSSSNQLVHHQIIQDQVIRENELDWESAFLQLDQSILETPNSIQSSVETIDHSESPDALALTAGSLLANIDLRHRAEIELIGKDNDLADNKITREKFESSQFMELMRKLRDGEIKVEGDKMVEQIGQIEKGKGKEKEDDDVIQTNPLNFPKSESGLNSIHQINQLNQKEITEMKREFDKGLDEMKEIMEADDKVREIRKTFNKFQGDGGLIESEEERMEIAKILQGLTSESHGIDNSLEEILEAASRVDDPHESHWVKTRVPGASERWSELIQEEEEEEEFDIEGMYGRPLTISEIQATQRMRQLAQPSIQQREWEALQNAWDKAFDNYNFTESNPYVSRHHSHHLKILSLTESVLMQEANVRENPESGQAWLELGVRQQLNEQEELAIVALNKALELEPELSEARLALAISYTNENRRLEAYKEMALWVESQVKSVKKYSQAWEIEAKPRMEGSIEDIHNSLTSALMRLARLGGRNENFASVDVDVQVALGVLFNTSEEYEKACDCFGVALAVRPEDPVIANRLGATLANLGKAETAIEFYYRALSYLPTYVRARYNLSIALINLGHYKDSAQHLLNALEIQEADSMELSSKNNQSSGVTSKVLWDTLEINCSFMQRANLMESCRKRDLDQFREQLMGTS</sequence>
<dbReference type="PANTHER" id="PTHR10130:SF0">
    <property type="entry name" value="GH08708P"/>
    <property type="match status" value="1"/>
</dbReference>
<dbReference type="SMART" id="SM00028">
    <property type="entry name" value="TPR"/>
    <property type="match status" value="4"/>
</dbReference>
<evidence type="ECO:0000313" key="10">
    <source>
        <dbReference type="Proteomes" id="UP000886653"/>
    </source>
</evidence>